<dbReference type="CDD" id="cd02440">
    <property type="entry name" value="AdoMet_MTases"/>
    <property type="match status" value="1"/>
</dbReference>
<reference evidence="2 3" key="1">
    <citation type="submission" date="2023-10" db="EMBL/GenBank/DDBJ databases">
        <title>Glaciecola aquimarina strain GGW-M5 nov., isolated from a coastal seawater.</title>
        <authorList>
            <person name="Bayburt H."/>
            <person name="Kim J.M."/>
            <person name="Choi B.J."/>
            <person name="Jeon C.O."/>
        </authorList>
    </citation>
    <scope>NUCLEOTIDE SEQUENCE [LARGE SCALE GENOMIC DNA]</scope>
    <source>
        <strain evidence="2 3">KCTC 32108</strain>
    </source>
</reference>
<organism evidence="2 3">
    <name type="scientific">Paraglaciecola aquimarina</name>
    <dbReference type="NCBI Taxonomy" id="1235557"/>
    <lineage>
        <taxon>Bacteria</taxon>
        <taxon>Pseudomonadati</taxon>
        <taxon>Pseudomonadota</taxon>
        <taxon>Gammaproteobacteria</taxon>
        <taxon>Alteromonadales</taxon>
        <taxon>Alteromonadaceae</taxon>
        <taxon>Paraglaciecola</taxon>
    </lineage>
</organism>
<dbReference type="RefSeq" id="WP_316027772.1">
    <property type="nucleotide sequence ID" value="NZ_JAWDIO010000002.1"/>
</dbReference>
<proteinExistence type="predicted"/>
<dbReference type="InterPro" id="IPR041698">
    <property type="entry name" value="Methyltransf_25"/>
</dbReference>
<keyword evidence="2" id="KW-0489">Methyltransferase</keyword>
<dbReference type="SUPFAM" id="SSF53335">
    <property type="entry name" value="S-adenosyl-L-methionine-dependent methyltransferases"/>
    <property type="match status" value="1"/>
</dbReference>
<gene>
    <name evidence="2" type="ORF">RS130_22445</name>
</gene>
<dbReference type="Gene3D" id="3.40.50.150">
    <property type="entry name" value="Vaccinia Virus protein VP39"/>
    <property type="match status" value="1"/>
</dbReference>
<dbReference type="InterPro" id="IPR050508">
    <property type="entry name" value="Methyltransf_Superfamily"/>
</dbReference>
<dbReference type="EMBL" id="JAWDIO010000002">
    <property type="protein sequence ID" value="MDU0356276.1"/>
    <property type="molecule type" value="Genomic_DNA"/>
</dbReference>
<dbReference type="Pfam" id="PF13649">
    <property type="entry name" value="Methyltransf_25"/>
    <property type="match status" value="1"/>
</dbReference>
<dbReference type="Proteomes" id="UP001247805">
    <property type="component" value="Unassembled WGS sequence"/>
</dbReference>
<dbReference type="GO" id="GO:0008168">
    <property type="term" value="F:methyltransferase activity"/>
    <property type="evidence" value="ECO:0007669"/>
    <property type="project" value="UniProtKB-KW"/>
</dbReference>
<dbReference type="EC" id="2.1.-.-" evidence="2"/>
<keyword evidence="3" id="KW-1185">Reference proteome</keyword>
<sequence length="305" mass="34970">MNIVSEVLKGFYVIKYLCKNSFSKQELVRVPEPNTITTSEEDVREYSKVMNTNMSSIYAMLLNVAKQVKGDKQIDHCLDLCSGPGRLTVFLHQQLHMKKTTGVDLSDRMIDIANSHAEEVNEQDNVTFCKSNIMDLKDFENDSFDLVTFADGAHHLDTIKDVRRVLEEAQRVCRPDGAIVLLDPIRQKTKSLTELYLKVSGKDYLDQGLNHFYEQFRDSMYAAWTTSELKESIPENSDNRWFHIVPNGLKLFQLVIGVPREQAELLTHAPISASEIKKIIPEKYHMDYMFLNLSFKGAKVIEISK</sequence>
<dbReference type="PANTHER" id="PTHR42912:SF93">
    <property type="entry name" value="N6-ADENOSINE-METHYLTRANSFERASE TMT1A"/>
    <property type="match status" value="1"/>
</dbReference>
<evidence type="ECO:0000259" key="1">
    <source>
        <dbReference type="Pfam" id="PF13649"/>
    </source>
</evidence>
<dbReference type="InterPro" id="IPR029063">
    <property type="entry name" value="SAM-dependent_MTases_sf"/>
</dbReference>
<name>A0ABU3T200_9ALTE</name>
<feature type="domain" description="Methyltransferase" evidence="1">
    <location>
        <begin position="78"/>
        <end position="177"/>
    </location>
</feature>
<evidence type="ECO:0000313" key="3">
    <source>
        <dbReference type="Proteomes" id="UP001247805"/>
    </source>
</evidence>
<protein>
    <submittedName>
        <fullName evidence="2">Class I SAM-dependent methyltransferase</fullName>
        <ecNumber evidence="2">2.1.-.-</ecNumber>
    </submittedName>
</protein>
<comment type="caution">
    <text evidence="2">The sequence shown here is derived from an EMBL/GenBank/DDBJ whole genome shotgun (WGS) entry which is preliminary data.</text>
</comment>
<evidence type="ECO:0000313" key="2">
    <source>
        <dbReference type="EMBL" id="MDU0356276.1"/>
    </source>
</evidence>
<dbReference type="PANTHER" id="PTHR42912">
    <property type="entry name" value="METHYLTRANSFERASE"/>
    <property type="match status" value="1"/>
</dbReference>
<dbReference type="GO" id="GO:0032259">
    <property type="term" value="P:methylation"/>
    <property type="evidence" value="ECO:0007669"/>
    <property type="project" value="UniProtKB-KW"/>
</dbReference>
<keyword evidence="2" id="KW-0808">Transferase</keyword>
<accession>A0ABU3T200</accession>